<dbReference type="Pfam" id="PF13855">
    <property type="entry name" value="LRR_8"/>
    <property type="match status" value="1"/>
</dbReference>
<feature type="transmembrane region" description="Helical" evidence="11">
    <location>
        <begin position="202"/>
        <end position="227"/>
    </location>
</feature>
<accession>A0AAU9WJD5</accession>
<dbReference type="InterPro" id="IPR032675">
    <property type="entry name" value="LRR_dom_sf"/>
</dbReference>
<keyword evidence="7" id="KW-0297">G-protein coupled receptor</keyword>
<evidence type="ECO:0000256" key="3">
    <source>
        <dbReference type="ARBA" id="ARBA00022614"/>
    </source>
</evidence>
<feature type="transmembrane region" description="Helical" evidence="11">
    <location>
        <begin position="412"/>
        <end position="436"/>
    </location>
</feature>
<dbReference type="InterPro" id="IPR000276">
    <property type="entry name" value="GPCR_Rhodpsn"/>
</dbReference>
<evidence type="ECO:0000256" key="10">
    <source>
        <dbReference type="ARBA" id="ARBA00023224"/>
    </source>
</evidence>
<evidence type="ECO:0000256" key="11">
    <source>
        <dbReference type="SAM" id="Phobius"/>
    </source>
</evidence>
<feature type="domain" description="G-protein coupled receptors family 1 profile" evidence="12">
    <location>
        <begin position="181"/>
        <end position="434"/>
    </location>
</feature>
<sequence>MPDAIIFSRFLDHNKIEIIAEETLNGLTRLQYLTLAYNNLKKWHGTLFKILPKLEFLDVTGNGHFNIMKNKLLLTDSSLKTIVGATTSKDCRRCNFTRTDVPRNLLTKTKGCEFIPPYNMPKIDHFQKKYLYFNGACEGKSCPLNLVPMWIVRKTHKNFCYDKARSLRAIEYFLGVVALLFNLVIIATILSSISLIKKTSMFLTAHLALGDLFLSLFSLTIAAGHGIKSDAGIRQWRQHQCPYFRSLMIIGQTIEALTSVLMTVERYLAIVYCMRPNLRITPKVAGFLCVLIWLFCAMSCFVIEYFDHVWFRDNYMCVLVQNLQTTKRFMATQVLMLLFVALYLAVVGLYLHIFISARKSARGAGIRRETSLAKRICVIVFSNMIFYAVPNLCIVIFALANTRLASDRAVNFILRIWLPPMCMITNACLNPFLFAFRNEEFLRHLKQRATNIISGLYLTKQLPFSKRLGKRGVYVVKCDQSSSQGTLNESFELHTA</sequence>
<keyword evidence="14" id="KW-1185">Reference proteome</keyword>
<dbReference type="Pfam" id="PF00001">
    <property type="entry name" value="7tm_1"/>
    <property type="match status" value="1"/>
</dbReference>
<comment type="caution">
    <text evidence="13">The sequence shown here is derived from an EMBL/GenBank/DDBJ whole genome shotgun (WGS) entry which is preliminary data.</text>
</comment>
<dbReference type="SUPFAM" id="SSF52058">
    <property type="entry name" value="L domain-like"/>
    <property type="match status" value="1"/>
</dbReference>
<organism evidence="13 14">
    <name type="scientific">Pocillopora meandrina</name>
    <dbReference type="NCBI Taxonomy" id="46732"/>
    <lineage>
        <taxon>Eukaryota</taxon>
        <taxon>Metazoa</taxon>
        <taxon>Cnidaria</taxon>
        <taxon>Anthozoa</taxon>
        <taxon>Hexacorallia</taxon>
        <taxon>Scleractinia</taxon>
        <taxon>Astrocoeniina</taxon>
        <taxon>Pocilloporidae</taxon>
        <taxon>Pocillopora</taxon>
    </lineage>
</organism>
<dbReference type="PANTHER" id="PTHR24372:SF77">
    <property type="entry name" value="G-PROTEIN COUPLED RECEPTORS FAMILY 1 PROFILE DOMAIN-CONTAINING PROTEIN"/>
    <property type="match status" value="1"/>
</dbReference>
<keyword evidence="8 11" id="KW-0472">Membrane</keyword>
<protein>
    <recommendedName>
        <fullName evidence="12">G-protein coupled receptors family 1 profile domain-containing protein</fullName>
    </recommendedName>
</protein>
<keyword evidence="9" id="KW-0675">Receptor</keyword>
<evidence type="ECO:0000256" key="5">
    <source>
        <dbReference type="ARBA" id="ARBA00022737"/>
    </source>
</evidence>
<dbReference type="SUPFAM" id="SSF81321">
    <property type="entry name" value="Family A G protein-coupled receptor-like"/>
    <property type="match status" value="1"/>
</dbReference>
<reference evidence="13 14" key="1">
    <citation type="submission" date="2022-05" db="EMBL/GenBank/DDBJ databases">
        <authorList>
            <consortium name="Genoscope - CEA"/>
            <person name="William W."/>
        </authorList>
    </citation>
    <scope>NUCLEOTIDE SEQUENCE [LARGE SCALE GENOMIC DNA]</scope>
</reference>
<evidence type="ECO:0000256" key="2">
    <source>
        <dbReference type="ARBA" id="ARBA00022475"/>
    </source>
</evidence>
<gene>
    <name evidence="13" type="ORF">PMEA_00006891</name>
</gene>
<evidence type="ECO:0000313" key="13">
    <source>
        <dbReference type="EMBL" id="CAH3116014.1"/>
    </source>
</evidence>
<dbReference type="GO" id="GO:0009755">
    <property type="term" value="P:hormone-mediated signaling pathway"/>
    <property type="evidence" value="ECO:0007669"/>
    <property type="project" value="TreeGrafter"/>
</dbReference>
<name>A0AAU9WJD5_9CNID</name>
<dbReference type="GO" id="GO:0007189">
    <property type="term" value="P:adenylate cyclase-activating G protein-coupled receptor signaling pathway"/>
    <property type="evidence" value="ECO:0007669"/>
    <property type="project" value="TreeGrafter"/>
</dbReference>
<dbReference type="Proteomes" id="UP001159428">
    <property type="component" value="Unassembled WGS sequence"/>
</dbReference>
<evidence type="ECO:0000256" key="4">
    <source>
        <dbReference type="ARBA" id="ARBA00022692"/>
    </source>
</evidence>
<keyword evidence="6 11" id="KW-1133">Transmembrane helix</keyword>
<evidence type="ECO:0000256" key="8">
    <source>
        <dbReference type="ARBA" id="ARBA00023136"/>
    </source>
</evidence>
<feature type="transmembrane region" description="Helical" evidence="11">
    <location>
        <begin position="376"/>
        <end position="400"/>
    </location>
</feature>
<comment type="subcellular location">
    <subcellularLocation>
        <location evidence="1">Cell membrane</location>
        <topology evidence="1">Multi-pass membrane protein</topology>
    </subcellularLocation>
</comment>
<dbReference type="PROSITE" id="PS50262">
    <property type="entry name" value="G_PROTEIN_RECEP_F1_2"/>
    <property type="match status" value="1"/>
</dbReference>
<dbReference type="CDD" id="cd00637">
    <property type="entry name" value="7tm_classA_rhodopsin-like"/>
    <property type="match status" value="1"/>
</dbReference>
<evidence type="ECO:0000256" key="9">
    <source>
        <dbReference type="ARBA" id="ARBA00023170"/>
    </source>
</evidence>
<dbReference type="AlphaFoldDB" id="A0AAU9WJD5"/>
<evidence type="ECO:0000256" key="6">
    <source>
        <dbReference type="ARBA" id="ARBA00022989"/>
    </source>
</evidence>
<keyword evidence="4 11" id="KW-0812">Transmembrane</keyword>
<dbReference type="Gene3D" id="1.20.1070.10">
    <property type="entry name" value="Rhodopsin 7-helix transmembrane proteins"/>
    <property type="match status" value="1"/>
</dbReference>
<feature type="transmembrane region" description="Helical" evidence="11">
    <location>
        <begin position="172"/>
        <end position="196"/>
    </location>
</feature>
<evidence type="ECO:0000313" key="14">
    <source>
        <dbReference type="Proteomes" id="UP001159428"/>
    </source>
</evidence>
<keyword evidence="3" id="KW-0433">Leucine-rich repeat</keyword>
<proteinExistence type="predicted"/>
<keyword evidence="5" id="KW-0677">Repeat</keyword>
<evidence type="ECO:0000256" key="1">
    <source>
        <dbReference type="ARBA" id="ARBA00004651"/>
    </source>
</evidence>
<evidence type="ECO:0000256" key="7">
    <source>
        <dbReference type="ARBA" id="ARBA00023040"/>
    </source>
</evidence>
<dbReference type="GO" id="GO:0005886">
    <property type="term" value="C:plasma membrane"/>
    <property type="evidence" value="ECO:0007669"/>
    <property type="project" value="UniProtKB-SubCell"/>
</dbReference>
<dbReference type="GO" id="GO:0008528">
    <property type="term" value="F:G protein-coupled peptide receptor activity"/>
    <property type="evidence" value="ECO:0007669"/>
    <property type="project" value="TreeGrafter"/>
</dbReference>
<dbReference type="PANTHER" id="PTHR24372">
    <property type="entry name" value="GLYCOPROTEIN HORMONE RECEPTOR"/>
    <property type="match status" value="1"/>
</dbReference>
<feature type="transmembrane region" description="Helical" evidence="11">
    <location>
        <begin position="284"/>
        <end position="306"/>
    </location>
</feature>
<feature type="transmembrane region" description="Helical" evidence="11">
    <location>
        <begin position="334"/>
        <end position="355"/>
    </location>
</feature>
<evidence type="ECO:0000259" key="12">
    <source>
        <dbReference type="PROSITE" id="PS50262"/>
    </source>
</evidence>
<dbReference type="PRINTS" id="PR00237">
    <property type="entry name" value="GPCRRHODOPSN"/>
</dbReference>
<dbReference type="EMBL" id="CALNXJ010000015">
    <property type="protein sequence ID" value="CAH3116014.1"/>
    <property type="molecule type" value="Genomic_DNA"/>
</dbReference>
<dbReference type="Gene3D" id="3.80.10.10">
    <property type="entry name" value="Ribonuclease Inhibitor"/>
    <property type="match status" value="1"/>
</dbReference>
<dbReference type="InterPro" id="IPR017452">
    <property type="entry name" value="GPCR_Rhodpsn_7TM"/>
</dbReference>
<keyword evidence="2" id="KW-1003">Cell membrane</keyword>
<keyword evidence="10" id="KW-0807">Transducer</keyword>
<dbReference type="InterPro" id="IPR001611">
    <property type="entry name" value="Leu-rich_rpt"/>
</dbReference>